<evidence type="ECO:0000256" key="8">
    <source>
        <dbReference type="ARBA" id="ARBA00022679"/>
    </source>
</evidence>
<dbReference type="InterPro" id="IPR025993">
    <property type="entry name" value="Ceramide_glucosylTrfase"/>
</dbReference>
<comment type="pathway">
    <text evidence="3">Sphingolipid metabolism.</text>
</comment>
<dbReference type="GO" id="GO:0006679">
    <property type="term" value="P:glucosylceramide biosynthetic process"/>
    <property type="evidence" value="ECO:0007669"/>
    <property type="project" value="TreeGrafter"/>
</dbReference>
<dbReference type="VEuPathDB" id="FungiDB:PADG_07478"/>
<dbReference type="SUPFAM" id="SSF53448">
    <property type="entry name" value="Nucleotide-diphospho-sugar transferases"/>
    <property type="match status" value="1"/>
</dbReference>
<protein>
    <recommendedName>
        <fullName evidence="6">Ceramide glucosyltransferase</fullName>
        <ecNumber evidence="5">2.4.1.80</ecNumber>
    </recommendedName>
    <alternativeName>
        <fullName evidence="13">Glucosylceramide synthase</fullName>
    </alternativeName>
    <alternativeName>
        <fullName evidence="14">UDP-glucose ceramide glucosyltransferase</fullName>
    </alternativeName>
    <alternativeName>
        <fullName evidence="12">UDP-glucose:N-acylsphingosine D-glucosyltransferase</fullName>
    </alternativeName>
</protein>
<dbReference type="Proteomes" id="UP000242814">
    <property type="component" value="Unassembled WGS sequence"/>
</dbReference>
<keyword evidence="8" id="KW-0808">Transferase</keyword>
<evidence type="ECO:0000256" key="13">
    <source>
        <dbReference type="ARBA" id="ARBA00031543"/>
    </source>
</evidence>
<reference evidence="17 18" key="1">
    <citation type="submission" date="2016-06" db="EMBL/GenBank/DDBJ databases">
        <authorList>
            <person name="Kjaerup R.B."/>
            <person name="Dalgaard T.S."/>
            <person name="Juul-Madsen H.R."/>
        </authorList>
    </citation>
    <scope>NUCLEOTIDE SEQUENCE [LARGE SCALE GENOMIC DNA]</scope>
    <source>
        <strain evidence="17 18">Pb300</strain>
    </source>
</reference>
<comment type="caution">
    <text evidence="17">The sequence shown here is derived from an EMBL/GenBank/DDBJ whole genome shotgun (WGS) entry which is preliminary data.</text>
</comment>
<keyword evidence="10 16" id="KW-1133">Transmembrane helix</keyword>
<dbReference type="EC" id="2.4.1.80" evidence="5"/>
<evidence type="ECO:0000256" key="2">
    <source>
        <dbReference type="ARBA" id="ARBA00004760"/>
    </source>
</evidence>
<dbReference type="Pfam" id="PF13506">
    <property type="entry name" value="Glyco_transf_21"/>
    <property type="match status" value="1"/>
</dbReference>
<proteinExistence type="inferred from homology"/>
<evidence type="ECO:0000256" key="9">
    <source>
        <dbReference type="ARBA" id="ARBA00022692"/>
    </source>
</evidence>
<dbReference type="PANTHER" id="PTHR12726:SF0">
    <property type="entry name" value="CERAMIDE GLUCOSYLTRANSFERASE"/>
    <property type="match status" value="1"/>
</dbReference>
<dbReference type="AlphaFoldDB" id="A0A1D2JLW3"/>
<sequence length="604" mass="67778">MQADQAPPSLSSINAAIVGNNGLFDFGGMAAIVRLKYSIIPLCYMKSIRGAINPQANNKNSHPLPRQKHLSSVPKKSFSASLRPFEVRHVTMIRPVKGLEPYLYECLASSFRQDYPKDKLTIYFCVATICDPAYPILERLLEDFPDADARIFIEEEDGDIGQLGPNPKLRNMSRAYHNAKSDIVWIVDCNVWVGKGVCGRMVDRLCGIVADDGTVYKQYRLVHQMPIAVDVGSEEQEMHNSEEPNILPHQDYNDITLSRATTETRNYEQVSSISAVGGGRLEELFLSSSHAKFYSAINTIVIAPCVVGKSTMFRRSHLNYLTSPSVSKPRSAQQRRPGIDYFSDNICEDYLISDYLFKGKFQDKAGEIWGRQRLVYGDLAIQPVTNMSVKAYIHRRIRWLRVRKFTVLLATLVEPGTESFLCSTYLAFALTTLLPRLFPQYSGSLSSWGTFAVIWLISIIYWATIDWLLYIKLHSAATVEVDEHTPPFALPPSRFPRRSIFGAKRQFHEWFLAWLGRETLALPIWLCAFYGGSTVVWKDHKFSVGMDLIAKEIKGKEPQSTDSKGNGVPGGSNGTTGLHTKSRRSGYVATGLVQRTRMCGSGLS</sequence>
<evidence type="ECO:0000256" key="3">
    <source>
        <dbReference type="ARBA" id="ARBA00004991"/>
    </source>
</evidence>
<evidence type="ECO:0000256" key="16">
    <source>
        <dbReference type="SAM" id="Phobius"/>
    </source>
</evidence>
<dbReference type="UniPathway" id="UPA00222"/>
<evidence type="ECO:0000256" key="5">
    <source>
        <dbReference type="ARBA" id="ARBA00012699"/>
    </source>
</evidence>
<evidence type="ECO:0000256" key="11">
    <source>
        <dbReference type="ARBA" id="ARBA00023136"/>
    </source>
</evidence>
<dbReference type="InterPro" id="IPR029044">
    <property type="entry name" value="Nucleotide-diphossugar_trans"/>
</dbReference>
<evidence type="ECO:0000256" key="14">
    <source>
        <dbReference type="ARBA" id="ARBA00032575"/>
    </source>
</evidence>
<evidence type="ECO:0000256" key="4">
    <source>
        <dbReference type="ARBA" id="ARBA00006739"/>
    </source>
</evidence>
<gene>
    <name evidence="17" type="ORF">ACO22_01365</name>
</gene>
<evidence type="ECO:0000313" key="17">
    <source>
        <dbReference type="EMBL" id="ODH41597.1"/>
    </source>
</evidence>
<evidence type="ECO:0000256" key="10">
    <source>
        <dbReference type="ARBA" id="ARBA00022989"/>
    </source>
</evidence>
<comment type="subcellular location">
    <subcellularLocation>
        <location evidence="1">Membrane</location>
        <topology evidence="1">Multi-pass membrane protein</topology>
    </subcellularLocation>
</comment>
<dbReference type="EMBL" id="LZYO01000032">
    <property type="protein sequence ID" value="ODH41597.1"/>
    <property type="molecule type" value="Genomic_DNA"/>
</dbReference>
<dbReference type="VEuPathDB" id="FungiDB:PABG_04023"/>
<dbReference type="GO" id="GO:0016020">
    <property type="term" value="C:membrane"/>
    <property type="evidence" value="ECO:0007669"/>
    <property type="project" value="UniProtKB-SubCell"/>
</dbReference>
<keyword evidence="11 16" id="KW-0472">Membrane</keyword>
<keyword evidence="9 16" id="KW-0812">Transmembrane</keyword>
<evidence type="ECO:0000256" key="6">
    <source>
        <dbReference type="ARBA" id="ARBA00019988"/>
    </source>
</evidence>
<keyword evidence="7" id="KW-0328">Glycosyltransferase</keyword>
<evidence type="ECO:0000256" key="1">
    <source>
        <dbReference type="ARBA" id="ARBA00004141"/>
    </source>
</evidence>
<evidence type="ECO:0000256" key="15">
    <source>
        <dbReference type="SAM" id="MobiDB-lite"/>
    </source>
</evidence>
<accession>A0A1D2JLW3</accession>
<comment type="similarity">
    <text evidence="4">Belongs to the glycosyltransferase 2 family.</text>
</comment>
<evidence type="ECO:0000313" key="18">
    <source>
        <dbReference type="Proteomes" id="UP000242814"/>
    </source>
</evidence>
<organism evidence="17 18">
    <name type="scientific">Paracoccidioides brasiliensis</name>
    <dbReference type="NCBI Taxonomy" id="121759"/>
    <lineage>
        <taxon>Eukaryota</taxon>
        <taxon>Fungi</taxon>
        <taxon>Dikarya</taxon>
        <taxon>Ascomycota</taxon>
        <taxon>Pezizomycotina</taxon>
        <taxon>Eurotiomycetes</taxon>
        <taxon>Eurotiomycetidae</taxon>
        <taxon>Onygenales</taxon>
        <taxon>Ajellomycetaceae</taxon>
        <taxon>Paracoccidioides</taxon>
    </lineage>
</organism>
<feature type="transmembrane region" description="Helical" evidence="16">
    <location>
        <begin position="448"/>
        <end position="469"/>
    </location>
</feature>
<evidence type="ECO:0000256" key="12">
    <source>
        <dbReference type="ARBA" id="ARBA00031017"/>
    </source>
</evidence>
<dbReference type="PANTHER" id="PTHR12726">
    <property type="entry name" value="CERAMIDE GLUCOSYLTRANSFERASE"/>
    <property type="match status" value="1"/>
</dbReference>
<evidence type="ECO:0000256" key="7">
    <source>
        <dbReference type="ARBA" id="ARBA00022676"/>
    </source>
</evidence>
<feature type="region of interest" description="Disordered" evidence="15">
    <location>
        <begin position="555"/>
        <end position="584"/>
    </location>
</feature>
<comment type="pathway">
    <text evidence="2">Lipid metabolism; sphingolipid metabolism.</text>
</comment>
<name>A0A1D2JLW3_PARBR</name>
<dbReference type="GO" id="GO:0008120">
    <property type="term" value="F:ceramide glucosyltransferase activity"/>
    <property type="evidence" value="ECO:0007669"/>
    <property type="project" value="UniProtKB-EC"/>
</dbReference>